<protein>
    <submittedName>
        <fullName evidence="4">MFS monocarboxylate transporter-like protein</fullName>
    </submittedName>
</protein>
<feature type="transmembrane region" description="Helical" evidence="3">
    <location>
        <begin position="296"/>
        <end position="318"/>
    </location>
</feature>
<keyword evidence="3" id="KW-1133">Transmembrane helix</keyword>
<accession>A0AAQ3LZT5</accession>
<proteinExistence type="inferred from homology"/>
<reference evidence="4 5" key="1">
    <citation type="submission" date="2023-11" db="EMBL/GenBank/DDBJ databases">
        <title>An acidophilic fungus is an integral part of prey digestion in a carnivorous sundew plant.</title>
        <authorList>
            <person name="Tsai I.J."/>
        </authorList>
    </citation>
    <scope>NUCLEOTIDE SEQUENCE [LARGE SCALE GENOMIC DNA]</scope>
    <source>
        <strain evidence="4">169a</strain>
    </source>
</reference>
<comment type="similarity">
    <text evidence="2">Belongs to the major facilitator superfamily. Monocarboxylate porter (TC 2.A.1.13) family.</text>
</comment>
<feature type="transmembrane region" description="Helical" evidence="3">
    <location>
        <begin position="122"/>
        <end position="140"/>
    </location>
</feature>
<evidence type="ECO:0000256" key="1">
    <source>
        <dbReference type="ARBA" id="ARBA00004141"/>
    </source>
</evidence>
<keyword evidence="3" id="KW-0812">Transmembrane</keyword>
<dbReference type="Pfam" id="PF07690">
    <property type="entry name" value="MFS_1"/>
    <property type="match status" value="1"/>
</dbReference>
<name>A0AAQ3LZT5_9PEZI</name>
<feature type="transmembrane region" description="Helical" evidence="3">
    <location>
        <begin position="260"/>
        <end position="284"/>
    </location>
</feature>
<dbReference type="AlphaFoldDB" id="A0AAQ3LZT5"/>
<feature type="transmembrane region" description="Helical" evidence="3">
    <location>
        <begin position="93"/>
        <end position="115"/>
    </location>
</feature>
<feature type="transmembrane region" description="Helical" evidence="3">
    <location>
        <begin position="215"/>
        <end position="239"/>
    </location>
</feature>
<feature type="transmembrane region" description="Helical" evidence="3">
    <location>
        <begin position="325"/>
        <end position="344"/>
    </location>
</feature>
<dbReference type="Gene3D" id="1.20.1250.20">
    <property type="entry name" value="MFS general substrate transporter like domains"/>
    <property type="match status" value="2"/>
</dbReference>
<feature type="transmembrane region" description="Helical" evidence="3">
    <location>
        <begin position="180"/>
        <end position="200"/>
    </location>
</feature>
<keyword evidence="3" id="KW-0472">Membrane</keyword>
<dbReference type="PANTHER" id="PTHR11360">
    <property type="entry name" value="MONOCARBOXYLATE TRANSPORTER"/>
    <property type="match status" value="1"/>
</dbReference>
<feature type="transmembrane region" description="Helical" evidence="3">
    <location>
        <begin position="388"/>
        <end position="410"/>
    </location>
</feature>
<dbReference type="InterPro" id="IPR011701">
    <property type="entry name" value="MFS"/>
</dbReference>
<dbReference type="InterPro" id="IPR036259">
    <property type="entry name" value="MFS_trans_sf"/>
</dbReference>
<feature type="transmembrane region" description="Helical" evidence="3">
    <location>
        <begin position="52"/>
        <end position="73"/>
    </location>
</feature>
<dbReference type="InterPro" id="IPR050327">
    <property type="entry name" value="Proton-linked_MCT"/>
</dbReference>
<organism evidence="4 5">
    <name type="scientific">Acrodontium crateriforme</name>
    <dbReference type="NCBI Taxonomy" id="150365"/>
    <lineage>
        <taxon>Eukaryota</taxon>
        <taxon>Fungi</taxon>
        <taxon>Dikarya</taxon>
        <taxon>Ascomycota</taxon>
        <taxon>Pezizomycotina</taxon>
        <taxon>Dothideomycetes</taxon>
        <taxon>Dothideomycetidae</taxon>
        <taxon>Mycosphaerellales</taxon>
        <taxon>Teratosphaeriaceae</taxon>
        <taxon>Acrodontium</taxon>
    </lineage>
</organism>
<keyword evidence="5" id="KW-1185">Reference proteome</keyword>
<comment type="subcellular location">
    <subcellularLocation>
        <location evidence="1">Membrane</location>
        <topology evidence="1">Multi-pass membrane protein</topology>
    </subcellularLocation>
</comment>
<dbReference type="PANTHER" id="PTHR11360:SF252">
    <property type="entry name" value="MAJOR FACILITATOR SUPERFAMILY (MFS) PROFILE DOMAIN-CONTAINING PROTEIN-RELATED"/>
    <property type="match status" value="1"/>
</dbReference>
<dbReference type="GO" id="GO:0016020">
    <property type="term" value="C:membrane"/>
    <property type="evidence" value="ECO:0007669"/>
    <property type="project" value="UniProtKB-SubCell"/>
</dbReference>
<evidence type="ECO:0000313" key="4">
    <source>
        <dbReference type="EMBL" id="WPG98914.1"/>
    </source>
</evidence>
<evidence type="ECO:0000256" key="2">
    <source>
        <dbReference type="ARBA" id="ARBA00006727"/>
    </source>
</evidence>
<sequence length="452" mass="48494">MLSEKSSDHSDKLDAREPYAATAEINHSSVEPVVEIFKGSNQTPLVDGGTRAWLQVVGSFLVFSNIWGITFAFGSFQTFYQLEYLRSQTPSNISWIGTVSAFLLIIIGVFTGPLFDLGYFKTLLITGAILETLGVFLLSLSSKYYQIMLCQGMLIGIGNGCLYLPGLALVGRSFRERRSIAMAITSCGAPVGGIAFTLAFEHLINPLGFAWTVRVIGFIVLASYLVAFPLLLWGVSNLGDLASGTKRKLFDKTALRDLPFLSFSFSNMFMFMGYMSPFIYIAPFGKTQLGLSQTNALNMIVIAQATSVVGRMVCGYIAAKVGVMLPWVICGISSGVLCIGWIGIESQSTLVVFAALYGALSGALIPLPPSIFPVVCPNPKVLGTRLGMAQSFGAVGSLIGAPIAGALISVNGGHSGYLGLQLFSGLVMVVGGLILIWLWILLIRSRNLGIWL</sequence>
<feature type="transmembrane region" description="Helical" evidence="3">
    <location>
        <begin position="146"/>
        <end position="168"/>
    </location>
</feature>
<gene>
    <name evidence="4" type="ORF">R9X50_00171400</name>
</gene>
<feature type="transmembrane region" description="Helical" evidence="3">
    <location>
        <begin position="350"/>
        <end position="376"/>
    </location>
</feature>
<feature type="transmembrane region" description="Helical" evidence="3">
    <location>
        <begin position="422"/>
        <end position="443"/>
    </location>
</feature>
<dbReference type="SUPFAM" id="SSF103473">
    <property type="entry name" value="MFS general substrate transporter"/>
    <property type="match status" value="1"/>
</dbReference>
<evidence type="ECO:0000256" key="3">
    <source>
        <dbReference type="SAM" id="Phobius"/>
    </source>
</evidence>
<dbReference type="Proteomes" id="UP001303373">
    <property type="component" value="Chromosome 2"/>
</dbReference>
<dbReference type="GO" id="GO:0022857">
    <property type="term" value="F:transmembrane transporter activity"/>
    <property type="evidence" value="ECO:0007669"/>
    <property type="project" value="InterPro"/>
</dbReference>
<dbReference type="EMBL" id="CP138581">
    <property type="protein sequence ID" value="WPG98914.1"/>
    <property type="molecule type" value="Genomic_DNA"/>
</dbReference>
<evidence type="ECO:0000313" key="5">
    <source>
        <dbReference type="Proteomes" id="UP001303373"/>
    </source>
</evidence>